<evidence type="ECO:0000256" key="3">
    <source>
        <dbReference type="ARBA" id="ARBA00024356"/>
    </source>
</evidence>
<dbReference type="GO" id="GO:0016787">
    <property type="term" value="F:hydrolase activity"/>
    <property type="evidence" value="ECO:0007669"/>
    <property type="project" value="UniProtKB-KW"/>
</dbReference>
<evidence type="ECO:0000313" key="5">
    <source>
        <dbReference type="Proteomes" id="UP000681315"/>
    </source>
</evidence>
<dbReference type="Proteomes" id="UP000681315">
    <property type="component" value="Unassembled WGS sequence"/>
</dbReference>
<dbReference type="SUPFAM" id="SSF75005">
    <property type="entry name" value="Arabinanase/levansucrase/invertase"/>
    <property type="match status" value="1"/>
</dbReference>
<proteinExistence type="inferred from homology"/>
<keyword evidence="4" id="KW-0378">Hydrolase</keyword>
<dbReference type="PANTHER" id="PTHR34106">
    <property type="entry name" value="GLYCOSIDASE"/>
    <property type="match status" value="1"/>
</dbReference>
<comment type="similarity">
    <text evidence="3">Belongs to the glycosyl hydrolase 130 family.</text>
</comment>
<dbReference type="Gene3D" id="2.115.10.20">
    <property type="entry name" value="Glycosyl hydrolase domain, family 43"/>
    <property type="match status" value="1"/>
</dbReference>
<gene>
    <name evidence="4" type="ORF">J4051_12280</name>
</gene>
<dbReference type="InterPro" id="IPR023296">
    <property type="entry name" value="Glyco_hydro_beta-prop_sf"/>
</dbReference>
<evidence type="ECO:0000256" key="2">
    <source>
        <dbReference type="ARBA" id="ARBA00022679"/>
    </source>
</evidence>
<name>A0ABS3SWB8_9FLAO</name>
<dbReference type="EMBL" id="JAGEVG010000013">
    <property type="protein sequence ID" value="MBO3099052.1"/>
    <property type="molecule type" value="Genomic_DNA"/>
</dbReference>
<dbReference type="InterPro" id="IPR007184">
    <property type="entry name" value="Mannoside_phosphorylase"/>
</dbReference>
<dbReference type="GO" id="GO:0016301">
    <property type="term" value="F:kinase activity"/>
    <property type="evidence" value="ECO:0007669"/>
    <property type="project" value="UniProtKB-KW"/>
</dbReference>
<protein>
    <submittedName>
        <fullName evidence="4">Glycoside hydrolase family 130 protein</fullName>
    </submittedName>
</protein>
<reference evidence="4 5" key="1">
    <citation type="submission" date="2021-03" db="EMBL/GenBank/DDBJ databases">
        <title>Gelidibacter sp. nov., isolated from costal sediment.</title>
        <authorList>
            <person name="Lun K.-Y."/>
        </authorList>
    </citation>
    <scope>NUCLEOTIDE SEQUENCE [LARGE SCALE GENOMIC DNA]</scope>
    <source>
        <strain evidence="4 5">DF109</strain>
    </source>
</reference>
<dbReference type="PANTHER" id="PTHR34106:SF4">
    <property type="entry name" value="BLL5143 PROTEIN"/>
    <property type="match status" value="1"/>
</dbReference>
<keyword evidence="4" id="KW-0418">Kinase</keyword>
<comment type="caution">
    <text evidence="4">The sequence shown here is derived from an EMBL/GenBank/DDBJ whole genome shotgun (WGS) entry which is preliminary data.</text>
</comment>
<dbReference type="Pfam" id="PF04041">
    <property type="entry name" value="Glyco_hydro_130"/>
    <property type="match status" value="1"/>
</dbReference>
<organism evidence="4 5">
    <name type="scientific">Gelidibacter pelagius</name>
    <dbReference type="NCBI Taxonomy" id="2819985"/>
    <lineage>
        <taxon>Bacteria</taxon>
        <taxon>Pseudomonadati</taxon>
        <taxon>Bacteroidota</taxon>
        <taxon>Flavobacteriia</taxon>
        <taxon>Flavobacteriales</taxon>
        <taxon>Flavobacteriaceae</taxon>
        <taxon>Gelidibacter</taxon>
    </lineage>
</organism>
<keyword evidence="5" id="KW-1185">Reference proteome</keyword>
<dbReference type="RefSeq" id="WP_208234170.1">
    <property type="nucleotide sequence ID" value="NZ_JAGEVG010000013.1"/>
</dbReference>
<evidence type="ECO:0000256" key="1">
    <source>
        <dbReference type="ARBA" id="ARBA00022676"/>
    </source>
</evidence>
<evidence type="ECO:0000313" key="4">
    <source>
        <dbReference type="EMBL" id="MBO3099052.1"/>
    </source>
</evidence>
<dbReference type="CDD" id="cd18613">
    <property type="entry name" value="GH130"/>
    <property type="match status" value="1"/>
</dbReference>
<sequence length="506" mass="58108">MGIKTHRKDLKFTPDASRVVTRFFNNGDIRTKQLILKILEFSEDKVAEELQNTLHEFKGRHRNLKKIFKRHCSNYKDLINQIAIDYEQLTENQKMLIGAYSTLEYSIESAALFNPSMIEDLDQSFLKKGEKRVIISFRATGEGHLSSIVFRKGILDQKNNLHISKVRNHIDLPEVGNKMSYNKERFVEKMQEINIPQNYISEIMDPLPDHFEYYALKEAVKKLLDGNNLESAKKLALHEMTWLVDSYYDLKFNELSDITERVIFPNSPAESRGIEDARFVRFTDDEGSDTIYATYTAYNGHTIIPKLLSTSNFIDFRIMPLHGNAAQNKNFALFPRKIKGKYAMLARIDGYNNYVVFSDRITLWNDPIKIQEPKFAWDLTQIGNCGSPIYTDEGWLILTHGVGPMRRYCIGASLLDLEDPTRVIGRLKEPLISPSKEEREGYVPNVVYSCGGIIHNEDLIIPYAVSDYSSSYATVNLKSLMDKLKTSLDNDAETQDHSSKANRANK</sequence>
<accession>A0ABS3SWB8</accession>
<keyword evidence="1" id="KW-0328">Glycosyltransferase</keyword>
<keyword evidence="2" id="KW-0808">Transferase</keyword>